<evidence type="ECO:0000313" key="3">
    <source>
        <dbReference type="Proteomes" id="UP001464891"/>
    </source>
</evidence>
<protein>
    <submittedName>
        <fullName evidence="2">KAP family NTPase</fullName>
    </submittedName>
</protein>
<dbReference type="InterPro" id="IPR027417">
    <property type="entry name" value="P-loop_NTPase"/>
</dbReference>
<dbReference type="RefSeq" id="WP_190441846.1">
    <property type="nucleotide sequence ID" value="NZ_JAMPKM010000008.1"/>
</dbReference>
<dbReference type="SUPFAM" id="SSF52540">
    <property type="entry name" value="P-loop containing nucleoside triphosphate hydrolases"/>
    <property type="match status" value="1"/>
</dbReference>
<evidence type="ECO:0000313" key="2">
    <source>
        <dbReference type="EMBL" id="MEP0818394.1"/>
    </source>
</evidence>
<dbReference type="InterPro" id="IPR011646">
    <property type="entry name" value="KAP_P-loop"/>
</dbReference>
<comment type="caution">
    <text evidence="2">The sequence shown here is derived from an EMBL/GenBank/DDBJ whole genome shotgun (WGS) entry which is preliminary data.</text>
</comment>
<evidence type="ECO:0000259" key="1">
    <source>
        <dbReference type="Pfam" id="PF07693"/>
    </source>
</evidence>
<gene>
    <name evidence="2" type="ORF">NC998_14940</name>
</gene>
<dbReference type="Proteomes" id="UP001464891">
    <property type="component" value="Unassembled WGS sequence"/>
</dbReference>
<accession>A0ABV0J9E5</accession>
<sequence length="598" mass="70107">MSSKELESAIINYLKDRETEYAIMINGEWGCGKTYFWQSRIVPHLEKLKKRVVYVSLYGLKSTAEIGNLLLLELIPYLKNQKDSFKGLKSSLEAASSLLKIDSKIKDFILEITKYKLLDSLDNSVLCFDDLERVDFDIKAVLGHINRFVEHRRIKTVLICYEAEVNQLDYKRTKEKLVGYTFEFSSSLEETIEHFIKEYDDNLKTKIIYHKNFIVDVLTSEKIKNLRIIKNSLSIAKTVLASFFDIDESATDVEREILRFVFAINIEFKAGRLDLAQINAWIEKGYDITFVARKKEEDTESYLSRFIRRYYGVNSSYQVTFRSIYNYIVGGYFDQKLFSEEILSLRKTEKTSKYNLINNYTLLSDSDFFNTSKEYIEDLKQDRINKPTELINLCKSLMFFSEVGLIEERDEELKNIFNHTIQRQFLEGKLEYQDIANDSRLSHNEPKSKFYAEIKELILNISKQQHEVILYKEANVLVSLLKEKPEEFFREVYKYNTEANTPLFKYINTHELFDAIIQLKNLEIVDFRGCIISRYKAINISRFLADDYQGLKNLSHMLKSFIANQKAGSNRIDLSCYLINMLCEEIDAACDRLISFAD</sequence>
<dbReference type="EMBL" id="JAMPKM010000008">
    <property type="protein sequence ID" value="MEP0818394.1"/>
    <property type="molecule type" value="Genomic_DNA"/>
</dbReference>
<dbReference type="Gene3D" id="3.40.50.300">
    <property type="entry name" value="P-loop containing nucleotide triphosphate hydrolases"/>
    <property type="match status" value="1"/>
</dbReference>
<proteinExistence type="predicted"/>
<reference evidence="2 3" key="1">
    <citation type="submission" date="2022-04" db="EMBL/GenBank/DDBJ databases">
        <title>Positive selection, recombination, and allopatry shape intraspecific diversity of widespread and dominant cyanobacteria.</title>
        <authorList>
            <person name="Wei J."/>
            <person name="Shu W."/>
            <person name="Hu C."/>
        </authorList>
    </citation>
    <scope>NUCLEOTIDE SEQUENCE [LARGE SCALE GENOMIC DNA]</scope>
    <source>
        <strain evidence="2 3">GB2-A4</strain>
    </source>
</reference>
<feature type="domain" description="KAP NTPase" evidence="1">
    <location>
        <begin position="8"/>
        <end position="232"/>
    </location>
</feature>
<dbReference type="Pfam" id="PF07693">
    <property type="entry name" value="KAP_NTPase"/>
    <property type="match status" value="1"/>
</dbReference>
<keyword evidence="3" id="KW-1185">Reference proteome</keyword>
<organism evidence="2 3">
    <name type="scientific">Trichocoleus desertorum GB2-A4</name>
    <dbReference type="NCBI Taxonomy" id="2933944"/>
    <lineage>
        <taxon>Bacteria</taxon>
        <taxon>Bacillati</taxon>
        <taxon>Cyanobacteriota</taxon>
        <taxon>Cyanophyceae</taxon>
        <taxon>Leptolyngbyales</taxon>
        <taxon>Trichocoleusaceae</taxon>
        <taxon>Trichocoleus</taxon>
    </lineage>
</organism>
<name>A0ABV0J9E5_9CYAN</name>